<accession>A0ABV4GAS1</accession>
<organism evidence="1 2">
    <name type="scientific">Bradyrhizobium yuanmingense</name>
    <dbReference type="NCBI Taxonomy" id="108015"/>
    <lineage>
        <taxon>Bacteria</taxon>
        <taxon>Pseudomonadati</taxon>
        <taxon>Pseudomonadota</taxon>
        <taxon>Alphaproteobacteria</taxon>
        <taxon>Hyphomicrobiales</taxon>
        <taxon>Nitrobacteraceae</taxon>
        <taxon>Bradyrhizobium</taxon>
    </lineage>
</organism>
<dbReference type="RefSeq" id="WP_036043139.1">
    <property type="nucleotide sequence ID" value="NZ_JBGBYD010000002.1"/>
</dbReference>
<reference evidence="1 2" key="1">
    <citation type="submission" date="2024-07" db="EMBL/GenBank/DDBJ databases">
        <title>Genomic Encyclopedia of Type Strains, Phase V (KMG-V): Genome sequencing to study the core and pangenomes of soil and plant-associated prokaryotes.</title>
        <authorList>
            <person name="Whitman W."/>
        </authorList>
    </citation>
    <scope>NUCLEOTIDE SEQUENCE [LARGE SCALE GENOMIC DNA]</scope>
    <source>
        <strain evidence="1 2">USDA 222</strain>
    </source>
</reference>
<keyword evidence="1" id="KW-0560">Oxidoreductase</keyword>
<comment type="caution">
    <text evidence="1">The sequence shown here is derived from an EMBL/GenBank/DDBJ whole genome shotgun (WGS) entry which is preliminary data.</text>
</comment>
<dbReference type="InterPro" id="IPR012347">
    <property type="entry name" value="Ferritin-like"/>
</dbReference>
<evidence type="ECO:0000313" key="2">
    <source>
        <dbReference type="Proteomes" id="UP001565474"/>
    </source>
</evidence>
<dbReference type="InterPro" id="IPR009078">
    <property type="entry name" value="Ferritin-like_SF"/>
</dbReference>
<sequence>MYTQALNTAETADRDLEDAGKAAQFQARIDAEERIEPNDWMPAAYRKTLTRQISQHAHSEIVGMLPEGNWITRAPTLRRKAALLAKVQDECGHGLYLYAAAETLGSSREELVDAMLAGKAKYSSIFNYPTLTWADIGAIGWLVDGAAIMNQIPLCRCSYGPYARAMIRVCKEESFHQRQGYEIMVTLCRGSEEQKAMAQDALNRWWWPVLMMFGPPDATSQHSDTSTKWKIKRFSNDELRQKFVDATVPQAQYLGLTIPDPGMIQDADGHWRYSEIDWTEFKQVLAGNGPCNRDRMAARRKAHEEGAWVREAAASYAAKRAQRQTAQAAE</sequence>
<dbReference type="PANTHER" id="PTHR30458">
    <property type="entry name" value="PHENYLACETIC ACID DEGRADATION PROTEIN PAA"/>
    <property type="match status" value="1"/>
</dbReference>
<evidence type="ECO:0000313" key="1">
    <source>
        <dbReference type="EMBL" id="MEY9468576.1"/>
    </source>
</evidence>
<dbReference type="Gene3D" id="1.20.1260.10">
    <property type="match status" value="1"/>
</dbReference>
<gene>
    <name evidence="1" type="ORF">ABH992_000975</name>
</gene>
<dbReference type="EC" id="1.14.13.149" evidence="1"/>
<dbReference type="SUPFAM" id="SSF47240">
    <property type="entry name" value="Ferritin-like"/>
    <property type="match status" value="1"/>
</dbReference>
<keyword evidence="2" id="KW-1185">Reference proteome</keyword>
<dbReference type="Pfam" id="PF05138">
    <property type="entry name" value="PaaA_PaaC"/>
    <property type="match status" value="1"/>
</dbReference>
<dbReference type="EMBL" id="JBGBZN010000002">
    <property type="protein sequence ID" value="MEY9468576.1"/>
    <property type="molecule type" value="Genomic_DNA"/>
</dbReference>
<dbReference type="InterPro" id="IPR007814">
    <property type="entry name" value="PaaA_PaaC"/>
</dbReference>
<dbReference type="InterPro" id="IPR052703">
    <property type="entry name" value="Aromatic_CoA_ox/epox"/>
</dbReference>
<dbReference type="PANTHER" id="PTHR30458:SF2">
    <property type="entry name" value="1,2-PHENYLACETYL-COA EPOXIDASE, SUBUNIT A"/>
    <property type="match status" value="1"/>
</dbReference>
<dbReference type="GO" id="GO:0097266">
    <property type="term" value="F:phenylacetyl-CoA 1,2-epoxidase activity"/>
    <property type="evidence" value="ECO:0007669"/>
    <property type="project" value="UniProtKB-EC"/>
</dbReference>
<dbReference type="Proteomes" id="UP001565474">
    <property type="component" value="Unassembled WGS sequence"/>
</dbReference>
<dbReference type="InterPro" id="IPR011881">
    <property type="entry name" value="PaaA"/>
</dbReference>
<name>A0ABV4GAS1_9BRAD</name>
<dbReference type="NCBIfam" id="TIGR02156">
    <property type="entry name" value="PA_CoA_Oxy1"/>
    <property type="match status" value="1"/>
</dbReference>
<proteinExistence type="predicted"/>
<protein>
    <submittedName>
        <fullName evidence="1">Ring-1,2-phenylacetyl-CoA epoxidase subunit PaaA</fullName>
        <ecNumber evidence="1">1.14.13.149</ecNumber>
    </submittedName>
</protein>